<dbReference type="EMBL" id="QYRN01000006">
    <property type="protein sequence ID" value="RIY00096.1"/>
    <property type="molecule type" value="Genomic_DNA"/>
</dbReference>
<feature type="transmembrane region" description="Helical" evidence="1">
    <location>
        <begin position="71"/>
        <end position="86"/>
    </location>
</feature>
<reference evidence="3" key="1">
    <citation type="submission" date="2018-09" db="EMBL/GenBank/DDBJ databases">
        <authorList>
            <person name="Tuo L."/>
        </authorList>
    </citation>
    <scope>NUCLEOTIDE SEQUENCE [LARGE SCALE GENOMIC DNA]</scope>
    <source>
        <strain evidence="3">M2BS4Y-1</strain>
    </source>
</reference>
<keyword evidence="1" id="KW-0812">Transmembrane</keyword>
<evidence type="ECO:0000313" key="2">
    <source>
        <dbReference type="EMBL" id="RIY00096.1"/>
    </source>
</evidence>
<proteinExistence type="predicted"/>
<protein>
    <submittedName>
        <fullName evidence="2">Uncharacterized protein</fullName>
    </submittedName>
</protein>
<evidence type="ECO:0000313" key="3">
    <source>
        <dbReference type="Proteomes" id="UP000265750"/>
    </source>
</evidence>
<evidence type="ECO:0000256" key="1">
    <source>
        <dbReference type="SAM" id="Phobius"/>
    </source>
</evidence>
<dbReference type="RefSeq" id="WP_119540407.1">
    <property type="nucleotide sequence ID" value="NZ_QYRN01000006.1"/>
</dbReference>
<feature type="transmembrane region" description="Helical" evidence="1">
    <location>
        <begin position="106"/>
        <end position="124"/>
    </location>
</feature>
<feature type="transmembrane region" description="Helical" evidence="1">
    <location>
        <begin position="46"/>
        <end position="64"/>
    </location>
</feature>
<comment type="caution">
    <text evidence="2">The sequence shown here is derived from an EMBL/GenBank/DDBJ whole genome shotgun (WGS) entry which is preliminary data.</text>
</comment>
<organism evidence="2 3">
    <name type="scientific">Aureimonas flava</name>
    <dbReference type="NCBI Taxonomy" id="2320271"/>
    <lineage>
        <taxon>Bacteria</taxon>
        <taxon>Pseudomonadati</taxon>
        <taxon>Pseudomonadota</taxon>
        <taxon>Alphaproteobacteria</taxon>
        <taxon>Hyphomicrobiales</taxon>
        <taxon>Aurantimonadaceae</taxon>
        <taxon>Aureimonas</taxon>
    </lineage>
</organism>
<gene>
    <name evidence="2" type="ORF">D3218_12435</name>
</gene>
<feature type="transmembrane region" description="Helical" evidence="1">
    <location>
        <begin position="144"/>
        <end position="167"/>
    </location>
</feature>
<dbReference type="OrthoDB" id="8116391at2"/>
<name>A0A3A1WIM5_9HYPH</name>
<dbReference type="AlphaFoldDB" id="A0A3A1WIM5"/>
<sequence length="221" mass="23065">MNHLDFPKSFAGLLAGLLLFVLACALATVPFLGLDLASGENGPLEWTQEAMLMAAVVFSGAAALGLRGPERLAAFLATLLYAVFLLRELELPVTGPITRYLASGMFRWHETLVLAVLVLPYAALRFRFWPAILSYGLSLRGWPFALAALLVGTGAVFDGVPSLGGVAHLSTFLEETAELLGYTVLAVAAGWVLARARAEDGAAQGPVAGGAAPLGCPSRGA</sequence>
<keyword evidence="3" id="KW-1185">Reference proteome</keyword>
<feature type="transmembrane region" description="Helical" evidence="1">
    <location>
        <begin position="179"/>
        <end position="196"/>
    </location>
</feature>
<accession>A0A3A1WIM5</accession>
<dbReference type="Proteomes" id="UP000265750">
    <property type="component" value="Unassembled WGS sequence"/>
</dbReference>
<keyword evidence="1" id="KW-0472">Membrane</keyword>
<keyword evidence="1" id="KW-1133">Transmembrane helix</keyword>